<comment type="cofactor">
    <cofactor evidence="1">
        <name>Mg(2+)</name>
        <dbReference type="ChEBI" id="CHEBI:18420"/>
    </cofactor>
</comment>
<evidence type="ECO:0000256" key="8">
    <source>
        <dbReference type="ARBA" id="ARBA00022842"/>
    </source>
</evidence>
<evidence type="ECO:0000256" key="9">
    <source>
        <dbReference type="ARBA" id="ARBA00023152"/>
    </source>
</evidence>
<accession>A0AAU9IG66</accession>
<evidence type="ECO:0000313" key="13">
    <source>
        <dbReference type="EMBL" id="CAG9310764.1"/>
    </source>
</evidence>
<sequence>MDKDKWNQILLLGAATLGFISLLHYRKTRHEPRRITRRTTSQVRQIERLEKILNEQKAIENDAAKGVRAPKMLPPPEGKVFLNPLLGTGVKQDINSGRAFLPESVFNKVGGYLVADNAFSEESCPIAGSILLLKGSPRMEIIMNPKNVKAAIVTCGGLCPGLNVVIREIVMSLYYNYDTTEIYGIWNGYQGFYTEGCIKKLTPHDVVDIHTLGGTILKSSRGGWNLEKIADSIEEHGFNQIYIIGGDGTHRGINAMVEEMERRNLSVFIAGIPKTIDNDIPIIDKSFGFDTSVEEAQRAIDSANIEANSAEYGVGLVKLMGRNSGFIAMQASIANRNVNVCLIPESEYELSGPNGVYNYILERLKIKKHAVVVVAEGAAVSCKDEKLVMPGTDASGNPILYDIGKHLRDGIVKYCKERDMNITLKYIDPTYMIRTVPANSGDKVLCATLAQAAVHGTFAGFTGFSVGCVGGAACFIPIDLMISTREGKNSLPGQRRVDLEGNYMWWRLMASTGQPSFINEVSLAN</sequence>
<comment type="function">
    <text evidence="2">Catalyzes the phosphorylation of D-fructose 6-phosphate to fructose 1,6-bisphosphate by ATP, the first committing step of glycolysis.</text>
</comment>
<dbReference type="PRINTS" id="PR00476">
    <property type="entry name" value="PHFRCTKINASE"/>
</dbReference>
<dbReference type="GO" id="GO:0046872">
    <property type="term" value="F:metal ion binding"/>
    <property type="evidence" value="ECO:0007669"/>
    <property type="project" value="UniProtKB-KW"/>
</dbReference>
<dbReference type="GO" id="GO:0005524">
    <property type="term" value="F:ATP binding"/>
    <property type="evidence" value="ECO:0007669"/>
    <property type="project" value="UniProtKB-KW"/>
</dbReference>
<organism evidence="13 14">
    <name type="scientific">Blepharisma stoltei</name>
    <dbReference type="NCBI Taxonomy" id="1481888"/>
    <lineage>
        <taxon>Eukaryota</taxon>
        <taxon>Sar</taxon>
        <taxon>Alveolata</taxon>
        <taxon>Ciliophora</taxon>
        <taxon>Postciliodesmatophora</taxon>
        <taxon>Heterotrichea</taxon>
        <taxon>Heterotrichida</taxon>
        <taxon>Blepharismidae</taxon>
        <taxon>Blepharisma</taxon>
    </lineage>
</organism>
<feature type="transmembrane region" description="Helical" evidence="11">
    <location>
        <begin position="6"/>
        <end position="25"/>
    </location>
</feature>
<dbReference type="GO" id="GO:0003872">
    <property type="term" value="F:6-phosphofructokinase activity"/>
    <property type="evidence" value="ECO:0007669"/>
    <property type="project" value="UniProtKB-EC"/>
</dbReference>
<dbReference type="EMBL" id="CAJZBQ010000002">
    <property type="protein sequence ID" value="CAG9310764.1"/>
    <property type="molecule type" value="Genomic_DNA"/>
</dbReference>
<evidence type="ECO:0000256" key="2">
    <source>
        <dbReference type="ARBA" id="ARBA00002659"/>
    </source>
</evidence>
<dbReference type="InterPro" id="IPR035966">
    <property type="entry name" value="PKF_sf"/>
</dbReference>
<dbReference type="Proteomes" id="UP001162131">
    <property type="component" value="Unassembled WGS sequence"/>
</dbReference>
<dbReference type="Pfam" id="PF00365">
    <property type="entry name" value="PFK"/>
    <property type="match status" value="1"/>
</dbReference>
<dbReference type="NCBIfam" id="NF005301">
    <property type="entry name" value="PRK06830.1"/>
    <property type="match status" value="1"/>
</dbReference>
<dbReference type="Gene3D" id="3.40.50.450">
    <property type="match status" value="1"/>
</dbReference>
<keyword evidence="4" id="KW-0479">Metal-binding</keyword>
<keyword evidence="3" id="KW-0808">Transferase</keyword>
<reference evidence="13" key="1">
    <citation type="submission" date="2021-09" db="EMBL/GenBank/DDBJ databases">
        <authorList>
            <consortium name="AG Swart"/>
            <person name="Singh M."/>
            <person name="Singh A."/>
            <person name="Seah K."/>
            <person name="Emmerich C."/>
        </authorList>
    </citation>
    <scope>NUCLEOTIDE SEQUENCE</scope>
    <source>
        <strain evidence="13">ATCC30299</strain>
    </source>
</reference>
<keyword evidence="5" id="KW-0547">Nucleotide-binding</keyword>
<dbReference type="FunFam" id="3.40.50.450:FF:000002">
    <property type="entry name" value="ATP-dependent 6-phosphofructokinase"/>
    <property type="match status" value="1"/>
</dbReference>
<gene>
    <name evidence="13" type="ORF">BSTOLATCC_MIC1604</name>
</gene>
<dbReference type="InterPro" id="IPR050929">
    <property type="entry name" value="PFKA"/>
</dbReference>
<evidence type="ECO:0000256" key="3">
    <source>
        <dbReference type="ARBA" id="ARBA00022679"/>
    </source>
</evidence>
<keyword evidence="6" id="KW-0418">Kinase</keyword>
<dbReference type="InterPro" id="IPR000023">
    <property type="entry name" value="Phosphofructokinase_dom"/>
</dbReference>
<comment type="caution">
    <text evidence="13">The sequence shown here is derived from an EMBL/GenBank/DDBJ whole genome shotgun (WGS) entry which is preliminary data.</text>
</comment>
<keyword evidence="8" id="KW-0460">Magnesium</keyword>
<evidence type="ECO:0000256" key="7">
    <source>
        <dbReference type="ARBA" id="ARBA00022840"/>
    </source>
</evidence>
<proteinExistence type="predicted"/>
<dbReference type="GO" id="GO:0005737">
    <property type="term" value="C:cytoplasm"/>
    <property type="evidence" value="ECO:0007669"/>
    <property type="project" value="UniProtKB-ARBA"/>
</dbReference>
<keyword evidence="11" id="KW-1133">Transmembrane helix</keyword>
<keyword evidence="9" id="KW-0324">Glycolysis</keyword>
<keyword evidence="11" id="KW-0812">Transmembrane</keyword>
<evidence type="ECO:0000256" key="6">
    <source>
        <dbReference type="ARBA" id="ARBA00022777"/>
    </source>
</evidence>
<evidence type="ECO:0000259" key="12">
    <source>
        <dbReference type="Pfam" id="PF00365"/>
    </source>
</evidence>
<feature type="domain" description="Phosphofructokinase" evidence="12">
    <location>
        <begin position="150"/>
        <end position="455"/>
    </location>
</feature>
<dbReference type="GO" id="GO:0006002">
    <property type="term" value="P:fructose 6-phosphate metabolic process"/>
    <property type="evidence" value="ECO:0007669"/>
    <property type="project" value="InterPro"/>
</dbReference>
<evidence type="ECO:0000256" key="11">
    <source>
        <dbReference type="SAM" id="Phobius"/>
    </source>
</evidence>
<evidence type="ECO:0000256" key="4">
    <source>
        <dbReference type="ARBA" id="ARBA00022723"/>
    </source>
</evidence>
<dbReference type="SUPFAM" id="SSF53784">
    <property type="entry name" value="Phosphofructokinase"/>
    <property type="match status" value="1"/>
</dbReference>
<evidence type="ECO:0000256" key="10">
    <source>
        <dbReference type="ARBA" id="ARBA00048070"/>
    </source>
</evidence>
<dbReference type="AlphaFoldDB" id="A0AAU9IG66"/>
<keyword evidence="14" id="KW-1185">Reference proteome</keyword>
<protein>
    <recommendedName>
        <fullName evidence="12">Phosphofructokinase domain-containing protein</fullName>
    </recommendedName>
</protein>
<dbReference type="PANTHER" id="PTHR45770">
    <property type="entry name" value="ATP-DEPENDENT 6-PHOSPHOFRUCTOKINASE 1"/>
    <property type="match status" value="1"/>
</dbReference>
<evidence type="ECO:0000313" key="14">
    <source>
        <dbReference type="Proteomes" id="UP001162131"/>
    </source>
</evidence>
<keyword evidence="11" id="KW-0472">Membrane</keyword>
<evidence type="ECO:0000256" key="5">
    <source>
        <dbReference type="ARBA" id="ARBA00022741"/>
    </source>
</evidence>
<comment type="catalytic activity">
    <reaction evidence="10">
        <text>beta-D-fructose 6-phosphate + ATP = beta-D-fructose 1,6-bisphosphate + ADP + H(+)</text>
        <dbReference type="Rhea" id="RHEA:16109"/>
        <dbReference type="ChEBI" id="CHEBI:15378"/>
        <dbReference type="ChEBI" id="CHEBI:30616"/>
        <dbReference type="ChEBI" id="CHEBI:32966"/>
        <dbReference type="ChEBI" id="CHEBI:57634"/>
        <dbReference type="ChEBI" id="CHEBI:456216"/>
        <dbReference type="EC" id="2.7.1.11"/>
    </reaction>
</comment>
<dbReference type="InterPro" id="IPR022953">
    <property type="entry name" value="ATP_PFK"/>
</dbReference>
<evidence type="ECO:0000256" key="1">
    <source>
        <dbReference type="ARBA" id="ARBA00001946"/>
    </source>
</evidence>
<keyword evidence="7" id="KW-0067">ATP-binding</keyword>
<name>A0AAU9IG66_9CILI</name>